<evidence type="ECO:0000313" key="7">
    <source>
        <dbReference type="Proteomes" id="UP000230233"/>
    </source>
</evidence>
<gene>
    <name evidence="6" type="primary">Cnig_chr_X.g25036</name>
    <name evidence="6" type="ORF">B9Z55_025036</name>
</gene>
<sequence length="248" mass="28230">MNSRVLFCIMVLFMTTKNSISYPVVNLASGMLTAADTDYTLSNIQRSLSNIQLTLSKMQNAKKKAIHVPPSEEPSLDLLMHNLTDVGVGTTLNIKLFIGGPIDLYLQSTSMYESPVNSPLVILFRPKQKTIGFNSMVADQFDIEEKRNIPIRTPNVIQLEIRLEETGIECTINKFWYKFFDNRFKFEQIQYLSVRGASKLLSVEIVSPPEDKSDYETDDSNENTEYLDTEEGSNEIDNSNENEYPEED</sequence>
<dbReference type="SUPFAM" id="SSF49899">
    <property type="entry name" value="Concanavalin A-like lectins/glucanases"/>
    <property type="match status" value="1"/>
</dbReference>
<organism evidence="6 7">
    <name type="scientific">Caenorhabditis nigoni</name>
    <dbReference type="NCBI Taxonomy" id="1611254"/>
    <lineage>
        <taxon>Eukaryota</taxon>
        <taxon>Metazoa</taxon>
        <taxon>Ecdysozoa</taxon>
        <taxon>Nematoda</taxon>
        <taxon>Chromadorea</taxon>
        <taxon>Rhabditida</taxon>
        <taxon>Rhabditina</taxon>
        <taxon>Rhabditomorpha</taxon>
        <taxon>Rhabditoidea</taxon>
        <taxon>Rhabditidae</taxon>
        <taxon>Peloderinae</taxon>
        <taxon>Caenorhabditis</taxon>
    </lineage>
</organism>
<dbReference type="Gene3D" id="2.60.120.200">
    <property type="match status" value="1"/>
</dbReference>
<evidence type="ECO:0000313" key="6">
    <source>
        <dbReference type="EMBL" id="PIC19506.1"/>
    </source>
</evidence>
<protein>
    <recommendedName>
        <fullName evidence="2">Galectin</fullName>
    </recommendedName>
</protein>
<proteinExistence type="predicted"/>
<reference evidence="7" key="1">
    <citation type="submission" date="2017-10" db="EMBL/GenBank/DDBJ databases">
        <title>Rapid genome shrinkage in a self-fertile nematode reveals novel sperm competition proteins.</title>
        <authorList>
            <person name="Yin D."/>
            <person name="Schwarz E.M."/>
            <person name="Thomas C.G."/>
            <person name="Felde R.L."/>
            <person name="Korf I.F."/>
            <person name="Cutter A.D."/>
            <person name="Schartner C.M."/>
            <person name="Ralston E.J."/>
            <person name="Meyer B.J."/>
            <person name="Haag E.S."/>
        </authorList>
    </citation>
    <scope>NUCLEOTIDE SEQUENCE [LARGE SCALE GENOMIC DNA]</scope>
    <source>
        <strain evidence="7">JU1422</strain>
    </source>
</reference>
<feature type="domain" description="Galectin" evidence="5">
    <location>
        <begin position="78"/>
        <end position="206"/>
    </location>
</feature>
<feature type="signal peptide" evidence="4">
    <location>
        <begin position="1"/>
        <end position="21"/>
    </location>
</feature>
<dbReference type="EMBL" id="PDUG01000006">
    <property type="protein sequence ID" value="PIC19506.1"/>
    <property type="molecule type" value="Genomic_DNA"/>
</dbReference>
<dbReference type="Proteomes" id="UP000230233">
    <property type="component" value="Chromosome X"/>
</dbReference>
<feature type="compositionally biased region" description="Acidic residues" evidence="3">
    <location>
        <begin position="216"/>
        <end position="248"/>
    </location>
</feature>
<keyword evidence="1 2" id="KW-0430">Lectin</keyword>
<evidence type="ECO:0000256" key="4">
    <source>
        <dbReference type="SAM" id="SignalP"/>
    </source>
</evidence>
<feature type="chain" id="PRO_5013767985" description="Galectin" evidence="4">
    <location>
        <begin position="22"/>
        <end position="248"/>
    </location>
</feature>
<evidence type="ECO:0000256" key="3">
    <source>
        <dbReference type="SAM" id="MobiDB-lite"/>
    </source>
</evidence>
<evidence type="ECO:0000256" key="1">
    <source>
        <dbReference type="ARBA" id="ARBA00022734"/>
    </source>
</evidence>
<dbReference type="GO" id="GO:0030246">
    <property type="term" value="F:carbohydrate binding"/>
    <property type="evidence" value="ECO:0007669"/>
    <property type="project" value="UniProtKB-UniRule"/>
</dbReference>
<accession>A0A2G5SXD7</accession>
<evidence type="ECO:0000259" key="5">
    <source>
        <dbReference type="PROSITE" id="PS51304"/>
    </source>
</evidence>
<dbReference type="SMART" id="SM00908">
    <property type="entry name" value="Gal-bind_lectin"/>
    <property type="match status" value="1"/>
</dbReference>
<keyword evidence="7" id="KW-1185">Reference proteome</keyword>
<dbReference type="OrthoDB" id="5883281at2759"/>
<dbReference type="AlphaFoldDB" id="A0A2G5SXD7"/>
<dbReference type="SMART" id="SM00276">
    <property type="entry name" value="GLECT"/>
    <property type="match status" value="1"/>
</dbReference>
<evidence type="ECO:0000256" key="2">
    <source>
        <dbReference type="RuleBase" id="RU102079"/>
    </source>
</evidence>
<feature type="region of interest" description="Disordered" evidence="3">
    <location>
        <begin position="208"/>
        <end position="248"/>
    </location>
</feature>
<dbReference type="InterPro" id="IPR013320">
    <property type="entry name" value="ConA-like_dom_sf"/>
</dbReference>
<comment type="caution">
    <text evidence="6">The sequence shown here is derived from an EMBL/GenBank/DDBJ whole genome shotgun (WGS) entry which is preliminary data.</text>
</comment>
<keyword evidence="4" id="KW-0732">Signal</keyword>
<dbReference type="InterPro" id="IPR001079">
    <property type="entry name" value="Galectin_CRD"/>
</dbReference>
<dbReference type="PROSITE" id="PS51304">
    <property type="entry name" value="GALECTIN"/>
    <property type="match status" value="1"/>
</dbReference>
<dbReference type="Pfam" id="PF00337">
    <property type="entry name" value="Gal-bind_lectin"/>
    <property type="match status" value="1"/>
</dbReference>
<name>A0A2G5SXD7_9PELO</name>